<evidence type="ECO:0000259" key="1">
    <source>
        <dbReference type="Pfam" id="PF07484"/>
    </source>
</evidence>
<reference evidence="2" key="1">
    <citation type="submission" date="2022-01" db="EMBL/GenBank/DDBJ databases">
        <authorList>
            <person name="Criscuolo A."/>
        </authorList>
    </citation>
    <scope>NUCLEOTIDE SEQUENCE</scope>
    <source>
        <strain evidence="2">CIP111893</strain>
    </source>
</reference>
<evidence type="ECO:0000313" key="2">
    <source>
        <dbReference type="EMBL" id="CAH1218566.1"/>
    </source>
</evidence>
<dbReference type="InterPro" id="IPR011083">
    <property type="entry name" value="Phage_tail_collar_dom"/>
</dbReference>
<dbReference type="Proteomes" id="UP000838686">
    <property type="component" value="Unassembled WGS sequence"/>
</dbReference>
<keyword evidence="3" id="KW-1185">Reference proteome</keyword>
<protein>
    <recommendedName>
        <fullName evidence="1">Phage tail collar domain-containing protein</fullName>
    </recommendedName>
</protein>
<organism evidence="2 3">
    <name type="scientific">Paenibacillus plantiphilus</name>
    <dbReference type="NCBI Taxonomy" id="2905650"/>
    <lineage>
        <taxon>Bacteria</taxon>
        <taxon>Bacillati</taxon>
        <taxon>Bacillota</taxon>
        <taxon>Bacilli</taxon>
        <taxon>Bacillales</taxon>
        <taxon>Paenibacillaceae</taxon>
        <taxon>Paenibacillus</taxon>
    </lineage>
</organism>
<accession>A0ABM9CME7</accession>
<dbReference type="RefSeq" id="WP_236344907.1">
    <property type="nucleotide sequence ID" value="NZ_CAKMMF010000031.1"/>
</dbReference>
<evidence type="ECO:0000313" key="3">
    <source>
        <dbReference type="Proteomes" id="UP000838686"/>
    </source>
</evidence>
<feature type="domain" description="Phage tail collar" evidence="1">
    <location>
        <begin position="7"/>
        <end position="63"/>
    </location>
</feature>
<dbReference type="Gene3D" id="3.90.1340.10">
    <property type="entry name" value="Phage tail collar domain"/>
    <property type="match status" value="1"/>
</dbReference>
<dbReference type="InterPro" id="IPR037053">
    <property type="entry name" value="Phage_tail_collar_dom_sf"/>
</dbReference>
<dbReference type="Pfam" id="PF07484">
    <property type="entry name" value="Collar"/>
    <property type="match status" value="1"/>
</dbReference>
<proteinExistence type="predicted"/>
<dbReference type="SUPFAM" id="SSF88874">
    <property type="entry name" value="Receptor-binding domain of short tail fibre protein gp12"/>
    <property type="match status" value="1"/>
</dbReference>
<comment type="caution">
    <text evidence="2">The sequence shown here is derived from an EMBL/GenBank/DDBJ whole genome shotgun (WGS) entry which is preliminary data.</text>
</comment>
<dbReference type="EMBL" id="CAKMMF010000031">
    <property type="protein sequence ID" value="CAH1218566.1"/>
    <property type="molecule type" value="Genomic_DNA"/>
</dbReference>
<sequence>MADPYVGEIRVFAGNFAPRDWALCDGSLVSIQQNSVLFSILGTTYGGDGKTTFALPNFMGAAPIHQGSGAGLTPRTLGESGGSQAVTLITTELPYHTHSVNAQTTPTQADPAGAIWASSTANRGQAIYSATPNVAMSPLALNLTGGSQPHNNMQPFVAMNFIIALQGVYPPKP</sequence>
<gene>
    <name evidence="2" type="ORF">PAECIP111893_04446</name>
</gene>
<name>A0ABM9CME7_9BACL</name>